<protein>
    <submittedName>
        <fullName evidence="2">Uncharacterized protein</fullName>
    </submittedName>
</protein>
<evidence type="ECO:0000313" key="2">
    <source>
        <dbReference type="EMBL" id="GFR08250.1"/>
    </source>
</evidence>
<reference evidence="2" key="1">
    <citation type="submission" date="2020-07" db="EMBL/GenBank/DDBJ databases">
        <title>Multicomponent nature underlies the extraordinary mechanical properties of spider dragline silk.</title>
        <authorList>
            <person name="Kono N."/>
            <person name="Nakamura H."/>
            <person name="Mori M."/>
            <person name="Yoshida Y."/>
            <person name="Ohtoshi R."/>
            <person name="Malay A.D."/>
            <person name="Moran D.A.P."/>
            <person name="Tomita M."/>
            <person name="Numata K."/>
            <person name="Arakawa K."/>
        </authorList>
    </citation>
    <scope>NUCLEOTIDE SEQUENCE</scope>
</reference>
<keyword evidence="3" id="KW-1185">Reference proteome</keyword>
<organism evidence="2 3">
    <name type="scientific">Trichonephila clavata</name>
    <name type="common">Joro spider</name>
    <name type="synonym">Nephila clavata</name>
    <dbReference type="NCBI Taxonomy" id="2740835"/>
    <lineage>
        <taxon>Eukaryota</taxon>
        <taxon>Metazoa</taxon>
        <taxon>Ecdysozoa</taxon>
        <taxon>Arthropoda</taxon>
        <taxon>Chelicerata</taxon>
        <taxon>Arachnida</taxon>
        <taxon>Araneae</taxon>
        <taxon>Araneomorphae</taxon>
        <taxon>Entelegynae</taxon>
        <taxon>Araneoidea</taxon>
        <taxon>Nephilidae</taxon>
        <taxon>Trichonephila</taxon>
    </lineage>
</organism>
<evidence type="ECO:0000256" key="1">
    <source>
        <dbReference type="SAM" id="MobiDB-lite"/>
    </source>
</evidence>
<evidence type="ECO:0000313" key="3">
    <source>
        <dbReference type="Proteomes" id="UP000887116"/>
    </source>
</evidence>
<accession>A0A8X6INS3</accession>
<feature type="compositionally biased region" description="Basic and acidic residues" evidence="1">
    <location>
        <begin position="88"/>
        <end position="97"/>
    </location>
</feature>
<proteinExistence type="predicted"/>
<dbReference type="OrthoDB" id="10577783at2759"/>
<sequence>MKFLPSDFKFTSTMYKKIICNPACRSAPNLVPPRGGDNLLSSGDGLQFAYLLLAFAYRTLNPRCAPHHLAFSSTEASLSPQSSTVSEGGKEGAKEHVVNLSRSSPPELGLEASITHLMFHFRWTCFSPRLGPFNGPSVHTSTSFRSKGGVSMTIHQRESYSFLKDMQRDRMKRTETSTITLQLLKEMYEIVSIG</sequence>
<dbReference type="AlphaFoldDB" id="A0A8X6INS3"/>
<feature type="region of interest" description="Disordered" evidence="1">
    <location>
        <begin position="79"/>
        <end position="101"/>
    </location>
</feature>
<name>A0A8X6INS3_TRICU</name>
<dbReference type="EMBL" id="BMAO01006400">
    <property type="protein sequence ID" value="GFR08250.1"/>
    <property type="molecule type" value="Genomic_DNA"/>
</dbReference>
<dbReference type="Proteomes" id="UP000887116">
    <property type="component" value="Unassembled WGS sequence"/>
</dbReference>
<gene>
    <name evidence="2" type="ORF">TNCT_523941</name>
</gene>
<comment type="caution">
    <text evidence="2">The sequence shown here is derived from an EMBL/GenBank/DDBJ whole genome shotgun (WGS) entry which is preliminary data.</text>
</comment>